<dbReference type="InterPro" id="IPR036759">
    <property type="entry name" value="TPK_catalytic_sf"/>
</dbReference>
<dbReference type="InterPro" id="IPR006282">
    <property type="entry name" value="Thi_PPkinase"/>
</dbReference>
<dbReference type="PANTHER" id="PTHR41299">
    <property type="entry name" value="THIAMINE PYROPHOSPHOKINASE"/>
    <property type="match status" value="1"/>
</dbReference>
<protein>
    <recommendedName>
        <fullName evidence="5">Thiamine diphosphokinase</fullName>
        <ecNumber evidence="5">2.7.6.2</ecNumber>
    </recommendedName>
</protein>
<evidence type="ECO:0000259" key="7">
    <source>
        <dbReference type="Pfam" id="PF04265"/>
    </source>
</evidence>
<feature type="domain" description="Thiamin pyrophosphokinase thiamin-binding" evidence="7">
    <location>
        <begin position="171"/>
        <end position="229"/>
    </location>
</feature>
<dbReference type="InterPro" id="IPR007371">
    <property type="entry name" value="TPK_catalytic"/>
</dbReference>
<dbReference type="InterPro" id="IPR036371">
    <property type="entry name" value="TPK_B1-bd_sf"/>
</dbReference>
<proteinExistence type="predicted"/>
<dbReference type="SUPFAM" id="SSF63862">
    <property type="entry name" value="Thiamin pyrophosphokinase, substrate-binding domain"/>
    <property type="match status" value="1"/>
</dbReference>
<dbReference type="NCBIfam" id="TIGR01378">
    <property type="entry name" value="thi_PPkinase"/>
    <property type="match status" value="1"/>
</dbReference>
<dbReference type="Proteomes" id="UP000216052">
    <property type="component" value="Chromosome"/>
</dbReference>
<feature type="domain" description="Thiamin pyrophosphokinase catalytic" evidence="6">
    <location>
        <begin position="47"/>
        <end position="139"/>
    </location>
</feature>
<dbReference type="InterPro" id="IPR053149">
    <property type="entry name" value="TPK"/>
</dbReference>
<evidence type="ECO:0000313" key="8">
    <source>
        <dbReference type="EMBL" id="XFO73769.1"/>
    </source>
</evidence>
<dbReference type="Pfam" id="PF04263">
    <property type="entry name" value="TPK_catalytic"/>
    <property type="match status" value="1"/>
</dbReference>
<accession>A0ABZ3J6U2</accession>
<dbReference type="InterPro" id="IPR007373">
    <property type="entry name" value="Thiamin_PyroPKinase_B1-bd"/>
</dbReference>
<evidence type="ECO:0000256" key="5">
    <source>
        <dbReference type="NCBIfam" id="TIGR01378"/>
    </source>
</evidence>
<keyword evidence="2" id="KW-0547">Nucleotide-binding</keyword>
<dbReference type="SUPFAM" id="SSF63999">
    <property type="entry name" value="Thiamin pyrophosphokinase, catalytic domain"/>
    <property type="match status" value="1"/>
</dbReference>
<dbReference type="PANTHER" id="PTHR41299:SF1">
    <property type="entry name" value="THIAMINE PYROPHOSPHOKINASE"/>
    <property type="match status" value="1"/>
</dbReference>
<gene>
    <name evidence="8" type="ORF">SPACI_038760</name>
</gene>
<dbReference type="CDD" id="cd07995">
    <property type="entry name" value="TPK"/>
    <property type="match status" value="1"/>
</dbReference>
<reference evidence="8" key="1">
    <citation type="submission" date="2024-05" db="EMBL/GenBank/DDBJ databases">
        <title>Isolation and characterization of Sporomusa carbonis sp. nov., a carboxydotrophic hydrogenogen in the genus of Sporomusa isolated from a charcoal burning pile.</title>
        <authorList>
            <person name="Boeer T."/>
            <person name="Rosenbaum F."/>
            <person name="Eysell L."/>
            <person name="Mueller V."/>
            <person name="Daniel R."/>
            <person name="Poehlein A."/>
        </authorList>
    </citation>
    <scope>NUCLEOTIDE SEQUENCE [LARGE SCALE GENOMIC DNA]</scope>
    <source>
        <strain evidence="8">DSM 3132</strain>
    </source>
</reference>
<sequence>MGHSLTLPQVTLLFANLLPAATLLMTAGGRPPANKWFVKIAKGLPVWCIDSGIQICRQTAIAPERIIGDGDSASPEAWDWGKSLGVPVEVYPVDKDYTDLQLALLRTKEIFSTATVIVSGVWGGRFDHAFSNIQSLAGWESPGFKGIAADESEVLFFLSGQDAVRINAAIMPDIVSLISLSTCCLGVTIGGVRWPLEKATLKRDLPYAISNQPVSGCREVSVSVEQGLLGVYLQWHDQ</sequence>
<evidence type="ECO:0000256" key="3">
    <source>
        <dbReference type="ARBA" id="ARBA00022777"/>
    </source>
</evidence>
<dbReference type="RefSeq" id="WP_093796052.1">
    <property type="nucleotide sequence ID" value="NZ_CP155571.1"/>
</dbReference>
<evidence type="ECO:0000256" key="2">
    <source>
        <dbReference type="ARBA" id="ARBA00022741"/>
    </source>
</evidence>
<dbReference type="EC" id="2.7.6.2" evidence="5"/>
<dbReference type="Gene3D" id="3.40.50.10240">
    <property type="entry name" value="Thiamin pyrophosphokinase, catalytic domain"/>
    <property type="match status" value="1"/>
</dbReference>
<evidence type="ECO:0000256" key="1">
    <source>
        <dbReference type="ARBA" id="ARBA00022679"/>
    </source>
</evidence>
<organism evidence="8 9">
    <name type="scientific">Sporomusa acidovorans (strain ATCC 49682 / DSM 3132 / Mol)</name>
    <dbReference type="NCBI Taxonomy" id="1123286"/>
    <lineage>
        <taxon>Bacteria</taxon>
        <taxon>Bacillati</taxon>
        <taxon>Bacillota</taxon>
        <taxon>Negativicutes</taxon>
        <taxon>Selenomonadales</taxon>
        <taxon>Sporomusaceae</taxon>
        <taxon>Sporomusa</taxon>
    </lineage>
</organism>
<dbReference type="EMBL" id="CP155571">
    <property type="protein sequence ID" value="XFO73769.1"/>
    <property type="molecule type" value="Genomic_DNA"/>
</dbReference>
<evidence type="ECO:0000256" key="4">
    <source>
        <dbReference type="ARBA" id="ARBA00022840"/>
    </source>
</evidence>
<keyword evidence="1" id="KW-0808">Transferase</keyword>
<keyword evidence="3" id="KW-0418">Kinase</keyword>
<keyword evidence="9" id="KW-1185">Reference proteome</keyword>
<name>A0ABZ3J6U2_SPOA4</name>
<evidence type="ECO:0000313" key="9">
    <source>
        <dbReference type="Proteomes" id="UP000216052"/>
    </source>
</evidence>
<evidence type="ECO:0000259" key="6">
    <source>
        <dbReference type="Pfam" id="PF04263"/>
    </source>
</evidence>
<keyword evidence="4" id="KW-0067">ATP-binding</keyword>
<dbReference type="Pfam" id="PF04265">
    <property type="entry name" value="TPK_B1_binding"/>
    <property type="match status" value="1"/>
</dbReference>